<evidence type="ECO:0000256" key="2">
    <source>
        <dbReference type="ARBA" id="ARBA00023136"/>
    </source>
</evidence>
<sequence>MVADALIYHPAVTHYNKYVATTLGRDKVLRLVQYFSRFLSWYLLRTNATQATVTQFAKLKANLGLVRKAMRIGKFVEHFKAAATAYDARSVDPFVRFFTAGRQLGYAGYMSCDTLTYLDAAGVRPSLAAKRLQREAYKFWLAGLSFSVCNGLYALYQSRQQVASQSDDAEKTIEIKAVQKLQSQTQVQLVSDLCDLTIPLSALGYVSLDDGIVGLAGSLSSLLGVLSQWSKTA</sequence>
<reference evidence="5 6" key="1">
    <citation type="submission" date="2024-07" db="EMBL/GenBank/DDBJ databases">
        <title>Draft sequence of the Neodothiora populina.</title>
        <authorList>
            <person name="Drown D.D."/>
            <person name="Schuette U.S."/>
            <person name="Buechlein A.B."/>
            <person name="Rusch D.R."/>
            <person name="Winton L.W."/>
            <person name="Adams G.A."/>
        </authorList>
    </citation>
    <scope>NUCLEOTIDE SEQUENCE [LARGE SCALE GENOMIC DNA]</scope>
    <source>
        <strain evidence="5 6">CPC 39397</strain>
    </source>
</reference>
<dbReference type="Proteomes" id="UP001562354">
    <property type="component" value="Unassembled WGS sequence"/>
</dbReference>
<keyword evidence="6" id="KW-1185">Reference proteome</keyword>
<proteinExistence type="predicted"/>
<comment type="subcellular location">
    <subcellularLocation>
        <location evidence="4">Peroxisome membrane</location>
    </subcellularLocation>
</comment>
<evidence type="ECO:0000256" key="4">
    <source>
        <dbReference type="ARBA" id="ARBA00046271"/>
    </source>
</evidence>
<evidence type="ECO:0000256" key="3">
    <source>
        <dbReference type="ARBA" id="ARBA00023140"/>
    </source>
</evidence>
<dbReference type="PANTHER" id="PTHR12652:SF50">
    <property type="entry name" value="PEROXIN 11"/>
    <property type="match status" value="1"/>
</dbReference>
<gene>
    <name evidence="5" type="ORF">AAFC00_004203</name>
</gene>
<keyword evidence="1" id="KW-0962">Peroxisome biogenesis</keyword>
<dbReference type="GeneID" id="95977903"/>
<dbReference type="PANTHER" id="PTHR12652">
    <property type="entry name" value="PEROXISOMAL BIOGENESIS FACTOR 11"/>
    <property type="match status" value="1"/>
</dbReference>
<dbReference type="InterPro" id="IPR008733">
    <property type="entry name" value="PEX11"/>
</dbReference>
<name>A0ABR3PJ81_9PEZI</name>
<evidence type="ECO:0000313" key="6">
    <source>
        <dbReference type="Proteomes" id="UP001562354"/>
    </source>
</evidence>
<comment type="caution">
    <text evidence="5">The sequence shown here is derived from an EMBL/GenBank/DDBJ whole genome shotgun (WGS) entry which is preliminary data.</text>
</comment>
<keyword evidence="3" id="KW-0576">Peroxisome</keyword>
<keyword evidence="2" id="KW-0472">Membrane</keyword>
<dbReference type="Pfam" id="PF05648">
    <property type="entry name" value="PEX11"/>
    <property type="match status" value="1"/>
</dbReference>
<evidence type="ECO:0000313" key="5">
    <source>
        <dbReference type="EMBL" id="KAL1306083.1"/>
    </source>
</evidence>
<evidence type="ECO:0008006" key="7">
    <source>
        <dbReference type="Google" id="ProtNLM"/>
    </source>
</evidence>
<protein>
    <recommendedName>
        <fullName evidence="7">Peroxisomal biogenesis factor 11</fullName>
    </recommendedName>
</protein>
<dbReference type="EMBL" id="JBFMKM010000005">
    <property type="protein sequence ID" value="KAL1306083.1"/>
    <property type="molecule type" value="Genomic_DNA"/>
</dbReference>
<evidence type="ECO:0000256" key="1">
    <source>
        <dbReference type="ARBA" id="ARBA00022593"/>
    </source>
</evidence>
<accession>A0ABR3PJ81</accession>
<dbReference type="RefSeq" id="XP_069202356.1">
    <property type="nucleotide sequence ID" value="XM_069343808.1"/>
</dbReference>
<organism evidence="5 6">
    <name type="scientific">Neodothiora populina</name>
    <dbReference type="NCBI Taxonomy" id="2781224"/>
    <lineage>
        <taxon>Eukaryota</taxon>
        <taxon>Fungi</taxon>
        <taxon>Dikarya</taxon>
        <taxon>Ascomycota</taxon>
        <taxon>Pezizomycotina</taxon>
        <taxon>Dothideomycetes</taxon>
        <taxon>Dothideomycetidae</taxon>
        <taxon>Dothideales</taxon>
        <taxon>Dothioraceae</taxon>
        <taxon>Neodothiora</taxon>
    </lineage>
</organism>